<keyword evidence="2" id="KW-1185">Reference proteome</keyword>
<evidence type="ECO:0000313" key="2">
    <source>
        <dbReference type="Proteomes" id="UP001230339"/>
    </source>
</evidence>
<proteinExistence type="predicted"/>
<gene>
    <name evidence="1" type="ORF">PSH57_24735</name>
</gene>
<reference evidence="1 2" key="1">
    <citation type="submission" date="2023-02" db="EMBL/GenBank/DDBJ databases">
        <title>Evolution of Hrp T3SS in non-pathogenic Pseudomonas fluorescens.</title>
        <authorList>
            <person name="Liao K."/>
            <person name="Wei H."/>
            <person name="Gu Y."/>
        </authorList>
    </citation>
    <scope>NUCLEOTIDE SEQUENCE [LARGE SCALE GENOMIC DNA]</scope>
    <source>
        <strain evidence="1 2">FP205</strain>
    </source>
</reference>
<name>A0ABY9G8R3_9PSED</name>
<accession>A0ABY9G8R3</accession>
<dbReference type="EMBL" id="CP117449">
    <property type="protein sequence ID" value="WLH12004.1"/>
    <property type="molecule type" value="Genomic_DNA"/>
</dbReference>
<dbReference type="RefSeq" id="WP_305385963.1">
    <property type="nucleotide sequence ID" value="NZ_CP117426.1"/>
</dbReference>
<sequence>MSEQLLAMSGDFDSDFKSYQQVNPHGIESAVLTIVECGTVNCTALLC</sequence>
<evidence type="ECO:0000313" key="1">
    <source>
        <dbReference type="EMBL" id="WLH12004.1"/>
    </source>
</evidence>
<organism evidence="1 2">
    <name type="scientific">Pseudomonas hefeiensis</name>
    <dbReference type="NCBI Taxonomy" id="2738125"/>
    <lineage>
        <taxon>Bacteria</taxon>
        <taxon>Pseudomonadati</taxon>
        <taxon>Pseudomonadota</taxon>
        <taxon>Gammaproteobacteria</taxon>
        <taxon>Pseudomonadales</taxon>
        <taxon>Pseudomonadaceae</taxon>
        <taxon>Pseudomonas</taxon>
    </lineage>
</organism>
<protein>
    <submittedName>
        <fullName evidence="1">Uncharacterized protein</fullName>
    </submittedName>
</protein>
<dbReference type="Proteomes" id="UP001230339">
    <property type="component" value="Chromosome"/>
</dbReference>